<dbReference type="InterPro" id="IPR041247">
    <property type="entry name" value="Rad52_fam"/>
</dbReference>
<reference evidence="6 7" key="1">
    <citation type="journal article" name="Sci. Rep.">
        <title>Telomere-to-telomere assembled and centromere annotated genomes of the two main subspecies of the button mushroom Agaricus bisporus reveal especially polymorphic chromosome ends.</title>
        <authorList>
            <person name="Sonnenberg A.S.M."/>
            <person name="Sedaghat-Telgerd N."/>
            <person name="Lavrijssen B."/>
            <person name="Ohm R.A."/>
            <person name="Hendrickx P.M."/>
            <person name="Scholtmeijer K."/>
            <person name="Baars J.J.P."/>
            <person name="van Peer A."/>
        </authorList>
    </citation>
    <scope>NUCLEOTIDE SEQUENCE [LARGE SCALE GENOMIC DNA]</scope>
    <source>
        <strain evidence="6 7">H119_p4</strain>
    </source>
</reference>
<dbReference type="GO" id="GO:0005634">
    <property type="term" value="C:nucleus"/>
    <property type="evidence" value="ECO:0007669"/>
    <property type="project" value="InterPro"/>
</dbReference>
<organism evidence="6 7">
    <name type="scientific">Agaricus bisporus var. burnettii</name>
    <dbReference type="NCBI Taxonomy" id="192524"/>
    <lineage>
        <taxon>Eukaryota</taxon>
        <taxon>Fungi</taxon>
        <taxon>Dikarya</taxon>
        <taxon>Basidiomycota</taxon>
        <taxon>Agaricomycotina</taxon>
        <taxon>Agaricomycetes</taxon>
        <taxon>Agaricomycetidae</taxon>
        <taxon>Agaricales</taxon>
        <taxon>Agaricineae</taxon>
        <taxon>Agaricaceae</taxon>
        <taxon>Agaricus</taxon>
    </lineage>
</organism>
<feature type="compositionally biased region" description="Low complexity" evidence="5">
    <location>
        <begin position="220"/>
        <end position="234"/>
    </location>
</feature>
<dbReference type="FunFam" id="3.30.390.80:FF:000001">
    <property type="entry name" value="DNA repair protein RAD52 homolog"/>
    <property type="match status" value="1"/>
</dbReference>
<sequence>MNPSLVTSGAMSFNANMHGTPTPSYLSFGSSIPFAASLSANDIMSEETSMRIAALQVKLNQKLGPEYISQRQGPKGGPKLTYAEGWKVINLANEVFGFNGWSSNVVNVTTDFADRNESGRYNVGVTAIVRVTLREGVYHEDIGYGLAENSSSKGQALDKSKKEAVTDGLKRALRNFGNLMGNCLYDKAYTQEVVKMKVSPPKFDKGELHRRPEFAEESKSAIISNASSNSSNTSRPPAPISFQTTRESSAVGGGKMLSTNERTSNARPATNVANNNIASSGSNISAQTACNVPNRNPKAPPPRQHQQLHHEPQQPDRRVSFYETPTDPAPRNAVNKTEPEDSFDFGDDDEFFAAFDAEECDLGRPVETDADTGQPIAHEESYSATDEDNSTTAINLPSANNTAQTDRAARLQRLQQQIAKYSGKNTFTTSPPLQESSPKEQSHTSNASSSHQVANNSRSTPLRLPNGMNNLNHAQQQRNNRPPAPLTSNLNQQNQNENSSSPLSSGSRESGGKRTLPPSIGGFHFPPGVNPPQPYNSHAQMGPYGGGGAGIKRSADAMTGPNIPGMNSGGGQRNSRPGMGLQQAAPQRREPFAPLEVGEGGDIKRIKR</sequence>
<dbReference type="EMBL" id="JABXXO010000011">
    <property type="protein sequence ID" value="KAF7763597.1"/>
    <property type="molecule type" value="Genomic_DNA"/>
</dbReference>
<dbReference type="GO" id="GO:0006312">
    <property type="term" value="P:mitotic recombination"/>
    <property type="evidence" value="ECO:0007669"/>
    <property type="project" value="TreeGrafter"/>
</dbReference>
<dbReference type="InterPro" id="IPR007232">
    <property type="entry name" value="Rad52_Rad59_Rad22"/>
</dbReference>
<feature type="compositionally biased region" description="Polar residues" evidence="5">
    <location>
        <begin position="423"/>
        <end position="436"/>
    </location>
</feature>
<feature type="compositionally biased region" description="Low complexity" evidence="5">
    <location>
        <begin position="273"/>
        <end position="286"/>
    </location>
</feature>
<feature type="compositionally biased region" description="Low complexity" evidence="5">
    <location>
        <begin position="488"/>
        <end position="508"/>
    </location>
</feature>
<dbReference type="AlphaFoldDB" id="A0A8H7C6H3"/>
<evidence type="ECO:0000256" key="3">
    <source>
        <dbReference type="ARBA" id="ARBA00023172"/>
    </source>
</evidence>
<dbReference type="Gene3D" id="3.30.390.80">
    <property type="entry name" value="DNA repair protein Rad52/59/22"/>
    <property type="match status" value="1"/>
</dbReference>
<keyword evidence="4" id="KW-0234">DNA repair</keyword>
<dbReference type="Pfam" id="PF04098">
    <property type="entry name" value="Rad52_Rad22"/>
    <property type="match status" value="1"/>
</dbReference>
<evidence type="ECO:0000256" key="4">
    <source>
        <dbReference type="ARBA" id="ARBA00023204"/>
    </source>
</evidence>
<proteinExistence type="inferred from homology"/>
<keyword evidence="3" id="KW-0233">DNA recombination</keyword>
<gene>
    <name evidence="6" type="ORF">Agabi119p4_8134</name>
</gene>
<evidence type="ECO:0000256" key="5">
    <source>
        <dbReference type="SAM" id="MobiDB-lite"/>
    </source>
</evidence>
<feature type="compositionally biased region" description="Polar residues" evidence="5">
    <location>
        <begin position="390"/>
        <end position="401"/>
    </location>
</feature>
<comment type="caution">
    <text evidence="6">The sequence shown here is derived from an EMBL/GenBank/DDBJ whole genome shotgun (WGS) entry which is preliminary data.</text>
</comment>
<evidence type="ECO:0000256" key="2">
    <source>
        <dbReference type="ARBA" id="ARBA00022763"/>
    </source>
</evidence>
<dbReference type="GO" id="GO:0003697">
    <property type="term" value="F:single-stranded DNA binding"/>
    <property type="evidence" value="ECO:0007669"/>
    <property type="project" value="UniProtKB-ARBA"/>
</dbReference>
<name>A0A8H7C6H3_AGABI</name>
<dbReference type="InterPro" id="IPR004585">
    <property type="entry name" value="DNA_recomb/repair_Rad52"/>
</dbReference>
<feature type="region of interest" description="Disordered" evidence="5">
    <location>
        <begin position="365"/>
        <end position="406"/>
    </location>
</feature>
<evidence type="ECO:0000313" key="7">
    <source>
        <dbReference type="Proteomes" id="UP000629468"/>
    </source>
</evidence>
<comment type="similarity">
    <text evidence="1">Belongs to the RAD52 family.</text>
</comment>
<dbReference type="NCBIfam" id="TIGR00607">
    <property type="entry name" value="rad52"/>
    <property type="match status" value="1"/>
</dbReference>
<feature type="region of interest" description="Disordered" evidence="5">
    <location>
        <begin position="202"/>
        <end position="347"/>
    </location>
</feature>
<protein>
    <submittedName>
        <fullName evidence="6">Uncharacterized protein</fullName>
    </submittedName>
</protein>
<feature type="compositionally biased region" description="Basic and acidic residues" evidence="5">
    <location>
        <begin position="202"/>
        <end position="219"/>
    </location>
</feature>
<dbReference type="InterPro" id="IPR042525">
    <property type="entry name" value="Rad52_Rad59_Rad22_sf"/>
</dbReference>
<feature type="region of interest" description="Disordered" evidence="5">
    <location>
        <begin position="421"/>
        <end position="608"/>
    </location>
</feature>
<feature type="compositionally biased region" description="Polar residues" evidence="5">
    <location>
        <begin position="257"/>
        <end position="272"/>
    </location>
</feature>
<dbReference type="Proteomes" id="UP000629468">
    <property type="component" value="Unassembled WGS sequence"/>
</dbReference>
<feature type="compositionally biased region" description="Polar residues" evidence="5">
    <location>
        <begin position="467"/>
        <end position="480"/>
    </location>
</feature>
<dbReference type="GO" id="GO:0045002">
    <property type="term" value="P:double-strand break repair via single-strand annealing"/>
    <property type="evidence" value="ECO:0007669"/>
    <property type="project" value="InterPro"/>
</dbReference>
<feature type="compositionally biased region" description="Polar residues" evidence="5">
    <location>
        <begin position="443"/>
        <end position="460"/>
    </location>
</feature>
<dbReference type="PANTHER" id="PTHR12132">
    <property type="entry name" value="DNA REPAIR AND RECOMBINATION PROTEIN RAD52, RAD59"/>
    <property type="match status" value="1"/>
</dbReference>
<accession>A0A8H7C6H3</accession>
<feature type="compositionally biased region" description="Basic and acidic residues" evidence="5">
    <location>
        <begin position="308"/>
        <end position="320"/>
    </location>
</feature>
<dbReference type="GO" id="GO:0000730">
    <property type="term" value="P:DNA recombinase assembly"/>
    <property type="evidence" value="ECO:0007669"/>
    <property type="project" value="InterPro"/>
</dbReference>
<dbReference type="PANTHER" id="PTHR12132:SF1">
    <property type="entry name" value="DNA REPAIR PROTEIN RAD52 HOMOLOG"/>
    <property type="match status" value="1"/>
</dbReference>
<dbReference type="SUPFAM" id="SSF54768">
    <property type="entry name" value="dsRNA-binding domain-like"/>
    <property type="match status" value="1"/>
</dbReference>
<evidence type="ECO:0000313" key="6">
    <source>
        <dbReference type="EMBL" id="KAF7763597.1"/>
    </source>
</evidence>
<evidence type="ECO:0000256" key="1">
    <source>
        <dbReference type="ARBA" id="ARBA00006638"/>
    </source>
</evidence>
<keyword evidence="2" id="KW-0227">DNA damage</keyword>